<name>A0A0B6XUU5_9EUPU</name>
<organism evidence="1">
    <name type="scientific">Arion vulgaris</name>
    <dbReference type="NCBI Taxonomy" id="1028688"/>
    <lineage>
        <taxon>Eukaryota</taxon>
        <taxon>Metazoa</taxon>
        <taxon>Spiralia</taxon>
        <taxon>Lophotrochozoa</taxon>
        <taxon>Mollusca</taxon>
        <taxon>Gastropoda</taxon>
        <taxon>Heterobranchia</taxon>
        <taxon>Euthyneura</taxon>
        <taxon>Panpulmonata</taxon>
        <taxon>Eupulmonata</taxon>
        <taxon>Stylommatophora</taxon>
        <taxon>Helicina</taxon>
        <taxon>Arionoidea</taxon>
        <taxon>Arionidae</taxon>
        <taxon>Arion</taxon>
    </lineage>
</organism>
<gene>
    <name evidence="1" type="primary">ORF446</name>
</gene>
<evidence type="ECO:0000313" key="1">
    <source>
        <dbReference type="EMBL" id="CEK47050.1"/>
    </source>
</evidence>
<proteinExistence type="predicted"/>
<dbReference type="AlphaFoldDB" id="A0A0B6XUU5"/>
<accession>A0A0B6XUU5</accession>
<protein>
    <submittedName>
        <fullName evidence="1">Uncharacterized protein</fullName>
    </submittedName>
</protein>
<feature type="non-terminal residue" evidence="1">
    <location>
        <position position="1"/>
    </location>
</feature>
<sequence length="61" mass="7185">LIDERHKHTLLLDRFNMKTLFNERISLKEAKKLIKGNYKCAWSHSTGSNLKLDTNTTIFHN</sequence>
<dbReference type="EMBL" id="HACG01000185">
    <property type="protein sequence ID" value="CEK47050.1"/>
    <property type="molecule type" value="Transcribed_RNA"/>
</dbReference>
<reference evidence="1" key="1">
    <citation type="submission" date="2014-12" db="EMBL/GenBank/DDBJ databases">
        <title>Insight into the proteome of Arion vulgaris.</title>
        <authorList>
            <person name="Aradska J."/>
            <person name="Bulat T."/>
            <person name="Smidak R."/>
            <person name="Sarate P."/>
            <person name="Gangsoo J."/>
            <person name="Sialana F."/>
            <person name="Bilban M."/>
            <person name="Lubec G."/>
        </authorList>
    </citation>
    <scope>NUCLEOTIDE SEQUENCE</scope>
    <source>
        <tissue evidence="1">Skin</tissue>
    </source>
</reference>